<feature type="compositionally biased region" description="Acidic residues" evidence="1">
    <location>
        <begin position="158"/>
        <end position="167"/>
    </location>
</feature>
<dbReference type="Pfam" id="PF13717">
    <property type="entry name" value="Zn_ribbon_4"/>
    <property type="match status" value="1"/>
</dbReference>
<feature type="compositionally biased region" description="Acidic residues" evidence="1">
    <location>
        <begin position="433"/>
        <end position="445"/>
    </location>
</feature>
<dbReference type="EMBL" id="UOEA01000045">
    <property type="protein sequence ID" value="VAV83656.1"/>
    <property type="molecule type" value="Genomic_DNA"/>
</dbReference>
<feature type="compositionally biased region" description="Acidic residues" evidence="1">
    <location>
        <begin position="190"/>
        <end position="242"/>
    </location>
</feature>
<keyword evidence="2" id="KW-1133">Transmembrane helix</keyword>
<feature type="region of interest" description="Disordered" evidence="1">
    <location>
        <begin position="490"/>
        <end position="534"/>
    </location>
</feature>
<keyword evidence="2" id="KW-0812">Transmembrane</keyword>
<reference evidence="4" key="1">
    <citation type="submission" date="2018-06" db="EMBL/GenBank/DDBJ databases">
        <authorList>
            <person name="Zhirakovskaya E."/>
        </authorList>
    </citation>
    <scope>NUCLEOTIDE SEQUENCE</scope>
</reference>
<proteinExistence type="predicted"/>
<feature type="compositionally biased region" description="Basic and acidic residues" evidence="1">
    <location>
        <begin position="331"/>
        <end position="348"/>
    </location>
</feature>
<sequence>MIVQCDKCLTKFKISDSKVKGKVVRIRCARCHQPFTVRGEEPEEKKEPTSEAPNLNDAPELNDSNGDLSRPENDDLEAPSLEYNADSATDFSLGDVEDNLSEDTDTGLSAAAQDKTDEVNEDDSTDSSLDLSIDAALGEDSSVEDKLTADPSVADPSVTDEENEAEQALEYNDSQQGPSMELSSDSVLVDGEEVETPDSGDFSPDDFDLDPNDDAPTSEEFIPEDAPPEDIIEDGEDSDEFDLGIGAGITLDPDLEEGDEGRSFESSIEDTLEESGFGFSLGGVLDDTDEDFTKDIDEFPVLQEDEDSEFKTELPDFDSELNSESTTEPGTEPKDEALSDEAKTKTDETKDETEEDEPVTDETDDDFDLPEGSEPENETEDDFGLTEETESESETGGDFGVATEPTPDSEEVFKGFADEPINETCEASKADETSETCEADEDSEPYEAPKPHTSETDTPEEEAPEINTEEPYAREDIPPAEFAEEPIEANCNPQQPLPFETPSSPKPEMTFTPTPQEDDSGEYLPTPTSSGGKKGANSKWLPLIILAIIVYGGIAALYSAAVIGPPLSRTVELSPIRVERIRGVFIENKEMGRIFTIEGRIRNFSEEPQGISMIRGVLEDSQGRVIAAKKVTPGKIISKEALKTITRNELRKKLSGVPGGSIPPKGSIPVMIIFTKLPKGFAGAGVEVYRR</sequence>
<dbReference type="AlphaFoldDB" id="A0A3B0R3I4"/>
<keyword evidence="2" id="KW-0472">Membrane</keyword>
<feature type="region of interest" description="Disordered" evidence="1">
    <location>
        <begin position="34"/>
        <end position="473"/>
    </location>
</feature>
<feature type="compositionally biased region" description="Acidic residues" evidence="1">
    <location>
        <begin position="95"/>
        <end position="105"/>
    </location>
</feature>
<feature type="domain" description="Zinc finger/thioredoxin putative" evidence="3">
    <location>
        <begin position="1"/>
        <end position="36"/>
    </location>
</feature>
<evidence type="ECO:0000256" key="1">
    <source>
        <dbReference type="SAM" id="MobiDB-lite"/>
    </source>
</evidence>
<organism evidence="4">
    <name type="scientific">hydrothermal vent metagenome</name>
    <dbReference type="NCBI Taxonomy" id="652676"/>
    <lineage>
        <taxon>unclassified sequences</taxon>
        <taxon>metagenomes</taxon>
        <taxon>ecological metagenomes</taxon>
    </lineage>
</organism>
<feature type="compositionally biased region" description="Acidic residues" evidence="1">
    <location>
        <begin position="457"/>
        <end position="468"/>
    </location>
</feature>
<evidence type="ECO:0000259" key="3">
    <source>
        <dbReference type="Pfam" id="PF13717"/>
    </source>
</evidence>
<name>A0A3B0R3I4_9ZZZZ</name>
<dbReference type="NCBIfam" id="TIGR02098">
    <property type="entry name" value="MJ0042_CXXC"/>
    <property type="match status" value="1"/>
</dbReference>
<dbReference type="InterPro" id="IPR011723">
    <property type="entry name" value="Znf/thioredoxin_put"/>
</dbReference>
<feature type="compositionally biased region" description="Polar residues" evidence="1">
    <location>
        <begin position="172"/>
        <end position="186"/>
    </location>
</feature>
<dbReference type="InterPro" id="IPR021834">
    <property type="entry name" value="DUF3426"/>
</dbReference>
<feature type="compositionally biased region" description="Basic and acidic residues" evidence="1">
    <location>
        <begin position="38"/>
        <end position="49"/>
    </location>
</feature>
<accession>A0A3B0R3I4</accession>
<evidence type="ECO:0000313" key="4">
    <source>
        <dbReference type="EMBL" id="VAV83656.1"/>
    </source>
</evidence>
<feature type="compositionally biased region" description="Acidic residues" evidence="1">
    <location>
        <begin position="349"/>
        <end position="395"/>
    </location>
</feature>
<dbReference type="Pfam" id="PF11906">
    <property type="entry name" value="DUF3426"/>
    <property type="match status" value="1"/>
</dbReference>
<evidence type="ECO:0000256" key="2">
    <source>
        <dbReference type="SAM" id="Phobius"/>
    </source>
</evidence>
<feature type="transmembrane region" description="Helical" evidence="2">
    <location>
        <begin position="540"/>
        <end position="563"/>
    </location>
</feature>
<gene>
    <name evidence="4" type="ORF">MNBD_DELTA01-937</name>
</gene>
<protein>
    <recommendedName>
        <fullName evidence="3">Zinc finger/thioredoxin putative domain-containing protein</fullName>
    </recommendedName>
</protein>